<reference evidence="3" key="1">
    <citation type="journal article" date="2018" name="Nat. Microbiol.">
        <title>Leveraging single-cell genomics to expand the fungal tree of life.</title>
        <authorList>
            <person name="Ahrendt S.R."/>
            <person name="Quandt C.A."/>
            <person name="Ciobanu D."/>
            <person name="Clum A."/>
            <person name="Salamov A."/>
            <person name="Andreopoulos B."/>
            <person name="Cheng J.F."/>
            <person name="Woyke T."/>
            <person name="Pelin A."/>
            <person name="Henrissat B."/>
            <person name="Reynolds N.K."/>
            <person name="Benny G.L."/>
            <person name="Smith M.E."/>
            <person name="James T.Y."/>
            <person name="Grigoriev I.V."/>
        </authorList>
    </citation>
    <scope>NUCLEOTIDE SEQUENCE [LARGE SCALE GENOMIC DNA]</scope>
</reference>
<dbReference type="Pfam" id="PF18648">
    <property type="entry name" value="ADPRTs_Tse2"/>
    <property type="match status" value="1"/>
</dbReference>
<proteinExistence type="predicted"/>
<gene>
    <name evidence="2" type="ORF">BDK51DRAFT_15407</name>
</gene>
<feature type="non-terminal residue" evidence="2">
    <location>
        <position position="1"/>
    </location>
</feature>
<evidence type="ECO:0000313" key="3">
    <source>
        <dbReference type="Proteomes" id="UP000269721"/>
    </source>
</evidence>
<dbReference type="AlphaFoldDB" id="A0A4P9W9K1"/>
<dbReference type="OrthoDB" id="10266325at2759"/>
<dbReference type="InterPro" id="IPR041018">
    <property type="entry name" value="ADPRTs_Tse2"/>
</dbReference>
<accession>A0A4P9W9K1</accession>
<evidence type="ECO:0000259" key="1">
    <source>
        <dbReference type="Pfam" id="PF18648"/>
    </source>
</evidence>
<sequence>LLGRHRVTPLDLFRVGGSDKVNLRDFHKQQALGRSSFDITLQNGLALPMEGRYFVAPNGASMRPNSPYLHKMISQFKGGNTTIYKLPRGTHLPDTLTLLHEHSDYFYVQCAVPMTLEELNHEITTMLKRGGEQM</sequence>
<feature type="domain" description="Tse2 ADP-ribosyltransferase toxin" evidence="1">
    <location>
        <begin position="11"/>
        <end position="130"/>
    </location>
</feature>
<dbReference type="Proteomes" id="UP000269721">
    <property type="component" value="Unassembled WGS sequence"/>
</dbReference>
<name>A0A4P9W9K1_9FUNG</name>
<evidence type="ECO:0000313" key="2">
    <source>
        <dbReference type="EMBL" id="RKO88195.1"/>
    </source>
</evidence>
<keyword evidence="3" id="KW-1185">Reference proteome</keyword>
<organism evidence="2 3">
    <name type="scientific">Blyttiomyces helicus</name>
    <dbReference type="NCBI Taxonomy" id="388810"/>
    <lineage>
        <taxon>Eukaryota</taxon>
        <taxon>Fungi</taxon>
        <taxon>Fungi incertae sedis</taxon>
        <taxon>Chytridiomycota</taxon>
        <taxon>Chytridiomycota incertae sedis</taxon>
        <taxon>Chytridiomycetes</taxon>
        <taxon>Chytridiomycetes incertae sedis</taxon>
        <taxon>Blyttiomyces</taxon>
    </lineage>
</organism>
<dbReference type="EMBL" id="KZ996877">
    <property type="protein sequence ID" value="RKO88195.1"/>
    <property type="molecule type" value="Genomic_DNA"/>
</dbReference>
<protein>
    <recommendedName>
        <fullName evidence="1">Tse2 ADP-ribosyltransferase toxin domain-containing protein</fullName>
    </recommendedName>
</protein>